<dbReference type="PANTHER" id="PTHR30154">
    <property type="entry name" value="LEUCINE-RESPONSIVE REGULATORY PROTEIN"/>
    <property type="match status" value="1"/>
</dbReference>
<keyword evidence="7" id="KW-1185">Reference proteome</keyword>
<dbReference type="InterPro" id="IPR000485">
    <property type="entry name" value="AsnC-type_HTH_dom"/>
</dbReference>
<keyword evidence="1" id="KW-0805">Transcription regulation</keyword>
<dbReference type="PANTHER" id="PTHR30154:SF34">
    <property type="entry name" value="TRANSCRIPTIONAL REGULATOR AZLB"/>
    <property type="match status" value="1"/>
</dbReference>
<dbReference type="Pfam" id="PF13404">
    <property type="entry name" value="HTH_AsnC-type"/>
    <property type="match status" value="2"/>
</dbReference>
<accession>A0ABT7MDX1</accession>
<dbReference type="InterPro" id="IPR036390">
    <property type="entry name" value="WH_DNA-bd_sf"/>
</dbReference>
<dbReference type="Gene3D" id="1.10.10.10">
    <property type="entry name" value="Winged helix-like DNA-binding domain superfamily/Winged helix DNA-binding domain"/>
    <property type="match status" value="2"/>
</dbReference>
<dbReference type="SMART" id="SM00344">
    <property type="entry name" value="HTH_ASNC"/>
    <property type="match status" value="2"/>
</dbReference>
<keyword evidence="2" id="KW-0238">DNA-binding</keyword>
<comment type="caution">
    <text evidence="6">The sequence shown here is derived from an EMBL/GenBank/DDBJ whole genome shotgun (WGS) entry which is preliminary data.</text>
</comment>
<evidence type="ECO:0000256" key="1">
    <source>
        <dbReference type="ARBA" id="ARBA00023015"/>
    </source>
</evidence>
<evidence type="ECO:0000313" key="7">
    <source>
        <dbReference type="Proteomes" id="UP001231924"/>
    </source>
</evidence>
<evidence type="ECO:0000256" key="2">
    <source>
        <dbReference type="ARBA" id="ARBA00023125"/>
    </source>
</evidence>
<dbReference type="Pfam" id="PF01037">
    <property type="entry name" value="AsnC_trans_reg"/>
    <property type="match status" value="1"/>
</dbReference>
<sequence>MTRSPGPADEVERGLLQALQIDGRVAFSLVADVLDVSERTVERRYRELRAAGAVRVVGKTWPSAVDEQQWLVRVGCVPDAAEGLAHAVARLPETSWVQLTSGGAELLTMVRVPAGDDQPSGSVLSRLPRSPRVTRVDGLSVLAVFAGGRISPLTKAGPLPDEAVRRIADAALPDDGQRCRPTDDDAALLAALEVDGRARWRDLATTTGRSPTTVRRRVAELVRGQALVFDVDFAPSLLGLRSSAALWLSVHPSDLLAAGEALAGHPEVGFAAATTGATNLYASVQLRDDRALFEYLTGPVTTLPGLIAIHTAPVLRTVKRTA</sequence>
<dbReference type="InterPro" id="IPR019888">
    <property type="entry name" value="Tscrpt_reg_AsnC-like"/>
</dbReference>
<feature type="domain" description="HTH asnC-type" evidence="5">
    <location>
        <begin position="184"/>
        <end position="221"/>
    </location>
</feature>
<organism evidence="6 7">
    <name type="scientific">Actinomycetospora termitidis</name>
    <dbReference type="NCBI Taxonomy" id="3053470"/>
    <lineage>
        <taxon>Bacteria</taxon>
        <taxon>Bacillati</taxon>
        <taxon>Actinomycetota</taxon>
        <taxon>Actinomycetes</taxon>
        <taxon>Pseudonocardiales</taxon>
        <taxon>Pseudonocardiaceae</taxon>
        <taxon>Actinomycetospora</taxon>
    </lineage>
</organism>
<evidence type="ECO:0000256" key="3">
    <source>
        <dbReference type="ARBA" id="ARBA00023163"/>
    </source>
</evidence>
<protein>
    <submittedName>
        <fullName evidence="6">Lrp/AsnC family transcriptional regulator</fullName>
    </submittedName>
</protein>
<feature type="domain" description="Transcription regulator AsnC/Lrp ligand binding" evidence="4">
    <location>
        <begin position="248"/>
        <end position="317"/>
    </location>
</feature>
<feature type="domain" description="HTH asnC-type" evidence="5">
    <location>
        <begin position="9"/>
        <end position="49"/>
    </location>
</feature>
<dbReference type="InterPro" id="IPR019887">
    <property type="entry name" value="Tscrpt_reg_AsnC/Lrp_C"/>
</dbReference>
<evidence type="ECO:0000259" key="5">
    <source>
        <dbReference type="Pfam" id="PF13404"/>
    </source>
</evidence>
<dbReference type="InterPro" id="IPR036388">
    <property type="entry name" value="WH-like_DNA-bd_sf"/>
</dbReference>
<evidence type="ECO:0000259" key="4">
    <source>
        <dbReference type="Pfam" id="PF01037"/>
    </source>
</evidence>
<name>A0ABT7MDX1_9PSEU</name>
<dbReference type="SUPFAM" id="SSF54909">
    <property type="entry name" value="Dimeric alpha+beta barrel"/>
    <property type="match status" value="1"/>
</dbReference>
<keyword evidence="3" id="KW-0804">Transcription</keyword>
<dbReference type="SUPFAM" id="SSF46785">
    <property type="entry name" value="Winged helix' DNA-binding domain"/>
    <property type="match status" value="1"/>
</dbReference>
<reference evidence="6 7" key="1">
    <citation type="submission" date="2023-06" db="EMBL/GenBank/DDBJ databases">
        <title>Actinomycetospora Odt1-22.</title>
        <authorList>
            <person name="Supong K."/>
        </authorList>
    </citation>
    <scope>NUCLEOTIDE SEQUENCE [LARGE SCALE GENOMIC DNA]</scope>
    <source>
        <strain evidence="6 7">Odt1-22</strain>
    </source>
</reference>
<dbReference type="EMBL" id="JASVWF010000006">
    <property type="protein sequence ID" value="MDL5158860.1"/>
    <property type="molecule type" value="Genomic_DNA"/>
</dbReference>
<dbReference type="RefSeq" id="WP_286055420.1">
    <property type="nucleotide sequence ID" value="NZ_JASVWF010000006.1"/>
</dbReference>
<dbReference type="Proteomes" id="UP001231924">
    <property type="component" value="Unassembled WGS sequence"/>
</dbReference>
<evidence type="ECO:0000313" key="6">
    <source>
        <dbReference type="EMBL" id="MDL5158860.1"/>
    </source>
</evidence>
<gene>
    <name evidence="6" type="ORF">QRT03_23030</name>
</gene>
<proteinExistence type="predicted"/>
<dbReference type="InterPro" id="IPR011008">
    <property type="entry name" value="Dimeric_a/b-barrel"/>
</dbReference>
<dbReference type="Gene3D" id="3.30.70.920">
    <property type="match status" value="1"/>
</dbReference>